<name>A0ABR7JMN0_9FIRM</name>
<keyword evidence="2" id="KW-1185">Reference proteome</keyword>
<evidence type="ECO:0008006" key="3">
    <source>
        <dbReference type="Google" id="ProtNLM"/>
    </source>
</evidence>
<proteinExistence type="predicted"/>
<evidence type="ECO:0000313" key="1">
    <source>
        <dbReference type="EMBL" id="MBC5996177.1"/>
    </source>
</evidence>
<organism evidence="1 2">
    <name type="scientific">Romboutsia faecis</name>
    <dbReference type="NCBI Taxonomy" id="2764597"/>
    <lineage>
        <taxon>Bacteria</taxon>
        <taxon>Bacillati</taxon>
        <taxon>Bacillota</taxon>
        <taxon>Clostridia</taxon>
        <taxon>Peptostreptococcales</taxon>
        <taxon>Peptostreptococcaceae</taxon>
        <taxon>Romboutsia</taxon>
    </lineage>
</organism>
<sequence length="223" mass="25616">MNGDDILDFRKIVICFSELGEKKLLKKTIKELHTNKRVHLYYSHSGNIPICALPKLKLVLASRHGFLSFCFNFFSFIKLSNSNIAITPSTIRTIAKCVLSHEVGHILDPNISTAKYEYADILSNIVDKLIEYNIDVTNADFHKGNLPSDLEISVVDLKKNLINRESKAWDIGKTIIDLDNENEKIIFNKVREYALATYNYGNLKSIVKEHNIDVFFKYKRYLA</sequence>
<evidence type="ECO:0000313" key="2">
    <source>
        <dbReference type="Proteomes" id="UP000609849"/>
    </source>
</evidence>
<comment type="caution">
    <text evidence="1">The sequence shown here is derived from an EMBL/GenBank/DDBJ whole genome shotgun (WGS) entry which is preliminary data.</text>
</comment>
<dbReference type="Proteomes" id="UP000609849">
    <property type="component" value="Unassembled WGS sequence"/>
</dbReference>
<dbReference type="EMBL" id="JACRWE010000002">
    <property type="protein sequence ID" value="MBC5996177.1"/>
    <property type="molecule type" value="Genomic_DNA"/>
</dbReference>
<accession>A0ABR7JMN0</accession>
<dbReference type="RefSeq" id="WP_153972176.1">
    <property type="nucleotide sequence ID" value="NZ_JACRWE010000002.1"/>
</dbReference>
<reference evidence="1 2" key="1">
    <citation type="submission" date="2020-08" db="EMBL/GenBank/DDBJ databases">
        <authorList>
            <person name="Liu C."/>
            <person name="Sun Q."/>
        </authorList>
    </citation>
    <scope>NUCLEOTIDE SEQUENCE [LARGE SCALE GENOMIC DNA]</scope>
    <source>
        <strain evidence="1 2">NSJ-18</strain>
    </source>
</reference>
<protein>
    <recommendedName>
        <fullName evidence="3">Peptidase M48 domain-containing protein</fullName>
    </recommendedName>
</protein>
<gene>
    <name evidence="1" type="ORF">H8923_05330</name>
</gene>